<reference evidence="6 7" key="1">
    <citation type="submission" date="2018-06" db="EMBL/GenBank/DDBJ databases">
        <authorList>
            <consortium name="Pathogen Informatics"/>
            <person name="Doyle S."/>
        </authorList>
    </citation>
    <scope>NUCLEOTIDE SEQUENCE [LARGE SCALE GENOMIC DNA]</scope>
    <source>
        <strain evidence="6 7">NCTC12020</strain>
    </source>
</reference>
<evidence type="ECO:0000313" key="6">
    <source>
        <dbReference type="EMBL" id="SUP43002.1"/>
    </source>
</evidence>
<keyword evidence="4" id="KW-0472">Membrane</keyword>
<sequence length="114" mass="12708">MNPLKLLKYAKFFSSSKFLRFASGIGKNVAFLRRACILFYCFKDPDTPKYVKAIIAGALGYLILPIDVISDRIPGLGWVDDAAVIALAFKVANRSIKPMHREQAQKLVPFGSEE</sequence>
<dbReference type="OrthoDB" id="9793277at2"/>
<gene>
    <name evidence="6" type="ORF">NCTC12020_01023</name>
</gene>
<evidence type="ECO:0000256" key="1">
    <source>
        <dbReference type="ARBA" id="ARBA00004127"/>
    </source>
</evidence>
<feature type="domain" description="DUF1232" evidence="5">
    <location>
        <begin position="51"/>
        <end position="87"/>
    </location>
</feature>
<dbReference type="InterPro" id="IPR016983">
    <property type="entry name" value="UCP031804"/>
</dbReference>
<accession>A0A380NKA3</accession>
<name>A0A380NKA3_9FIRM</name>
<keyword evidence="7" id="KW-1185">Reference proteome</keyword>
<dbReference type="GO" id="GO:0012505">
    <property type="term" value="C:endomembrane system"/>
    <property type="evidence" value="ECO:0007669"/>
    <property type="project" value="UniProtKB-SubCell"/>
</dbReference>
<comment type="subcellular location">
    <subcellularLocation>
        <location evidence="1">Endomembrane system</location>
        <topology evidence="1">Multi-pass membrane protein</topology>
    </subcellularLocation>
</comment>
<dbReference type="InterPro" id="IPR010652">
    <property type="entry name" value="DUF1232"/>
</dbReference>
<keyword evidence="2" id="KW-0812">Transmembrane</keyword>
<dbReference type="AlphaFoldDB" id="A0A380NKA3"/>
<proteinExistence type="predicted"/>
<protein>
    <submittedName>
        <fullName evidence="6">Uncharacterized conserved protein</fullName>
    </submittedName>
</protein>
<dbReference type="Proteomes" id="UP000255367">
    <property type="component" value="Unassembled WGS sequence"/>
</dbReference>
<evidence type="ECO:0000256" key="2">
    <source>
        <dbReference type="ARBA" id="ARBA00022692"/>
    </source>
</evidence>
<organism evidence="6 7">
    <name type="scientific">Veillonella criceti</name>
    <dbReference type="NCBI Taxonomy" id="103891"/>
    <lineage>
        <taxon>Bacteria</taxon>
        <taxon>Bacillati</taxon>
        <taxon>Bacillota</taxon>
        <taxon>Negativicutes</taxon>
        <taxon>Veillonellales</taxon>
        <taxon>Veillonellaceae</taxon>
        <taxon>Veillonella</taxon>
    </lineage>
</organism>
<dbReference type="PIRSF" id="PIRSF031804">
    <property type="entry name" value="UCP031804"/>
    <property type="match status" value="1"/>
</dbReference>
<dbReference type="Pfam" id="PF06803">
    <property type="entry name" value="DUF1232"/>
    <property type="match status" value="1"/>
</dbReference>
<evidence type="ECO:0000259" key="5">
    <source>
        <dbReference type="Pfam" id="PF06803"/>
    </source>
</evidence>
<keyword evidence="3" id="KW-1133">Transmembrane helix</keyword>
<evidence type="ECO:0000256" key="4">
    <source>
        <dbReference type="ARBA" id="ARBA00023136"/>
    </source>
</evidence>
<dbReference type="RefSeq" id="WP_115310212.1">
    <property type="nucleotide sequence ID" value="NZ_UHIO01000001.1"/>
</dbReference>
<dbReference type="EMBL" id="UHIO01000001">
    <property type="protein sequence ID" value="SUP43002.1"/>
    <property type="molecule type" value="Genomic_DNA"/>
</dbReference>
<evidence type="ECO:0000313" key="7">
    <source>
        <dbReference type="Proteomes" id="UP000255367"/>
    </source>
</evidence>
<evidence type="ECO:0000256" key="3">
    <source>
        <dbReference type="ARBA" id="ARBA00022989"/>
    </source>
</evidence>